<dbReference type="HOGENOM" id="CLU_1629812_0_0_1"/>
<protein>
    <submittedName>
        <fullName evidence="3">Os08g0215300 protein</fullName>
    </submittedName>
</protein>
<dbReference type="PANTHER" id="PTHR48258:SF15">
    <property type="entry name" value="OS02G0543900 PROTEIN"/>
    <property type="match status" value="1"/>
</dbReference>
<feature type="domain" description="DUF4216" evidence="2">
    <location>
        <begin position="68"/>
        <end position="145"/>
    </location>
</feature>
<dbReference type="AlphaFoldDB" id="Q0J790"/>
<feature type="non-terminal residue" evidence="3">
    <location>
        <position position="1"/>
    </location>
</feature>
<evidence type="ECO:0000256" key="1">
    <source>
        <dbReference type="SAM" id="MobiDB-lite"/>
    </source>
</evidence>
<dbReference type="InterPro" id="IPR025312">
    <property type="entry name" value="DUF4216"/>
</dbReference>
<sequence length="216" mass="24306">CIKPVRDNQSRSSDTINGHIFHTKSYDEGRSVQCSGVTLVAQTSSKSAGNNNPMVENKTYYGAITEILELDYKHKGNIALFKCEWVDNRVQDKWIKVDKLGTTNVNLKHLFNTGSKLSDEPFILASQAVQVYYVEDPSDNGWSAVIETKPRDFYDMAKVQTESSDHESEHVQCPDFGGSNITPDQTYVSPVRSDIDGIIVNATEKRKKNNGKRKRK</sequence>
<reference evidence="4" key="2">
    <citation type="journal article" date="2008" name="Nucleic Acids Res.">
        <title>The rice annotation project database (RAP-DB): 2008 update.</title>
        <authorList>
            <consortium name="The rice annotation project (RAP)"/>
        </authorList>
    </citation>
    <scope>GENOME REANNOTATION</scope>
    <source>
        <strain evidence="4">cv. Nipponbare</strain>
    </source>
</reference>
<proteinExistence type="predicted"/>
<organism evidence="3 4">
    <name type="scientific">Oryza sativa subsp. japonica</name>
    <name type="common">Rice</name>
    <dbReference type="NCBI Taxonomy" id="39947"/>
    <lineage>
        <taxon>Eukaryota</taxon>
        <taxon>Viridiplantae</taxon>
        <taxon>Streptophyta</taxon>
        <taxon>Embryophyta</taxon>
        <taxon>Tracheophyta</taxon>
        <taxon>Spermatophyta</taxon>
        <taxon>Magnoliopsida</taxon>
        <taxon>Liliopsida</taxon>
        <taxon>Poales</taxon>
        <taxon>Poaceae</taxon>
        <taxon>BOP clade</taxon>
        <taxon>Oryzoideae</taxon>
        <taxon>Oryzeae</taxon>
        <taxon>Oryzinae</taxon>
        <taxon>Oryza</taxon>
        <taxon>Oryza sativa</taxon>
    </lineage>
</organism>
<reference evidence="3 4" key="1">
    <citation type="journal article" date="2005" name="Nature">
        <title>The map-based sequence of the rice genome.</title>
        <authorList>
            <consortium name="International rice genome sequencing project (IRGSP)"/>
            <person name="Matsumoto T."/>
            <person name="Wu J."/>
            <person name="Kanamori H."/>
            <person name="Katayose Y."/>
            <person name="Fujisawa M."/>
            <person name="Namiki N."/>
            <person name="Mizuno H."/>
            <person name="Yamamoto K."/>
            <person name="Antonio B.A."/>
            <person name="Baba T."/>
            <person name="Sakata K."/>
            <person name="Nagamura Y."/>
            <person name="Aoki H."/>
            <person name="Arikawa K."/>
            <person name="Arita K."/>
            <person name="Bito T."/>
            <person name="Chiden Y."/>
            <person name="Fujitsuka N."/>
            <person name="Fukunaka R."/>
            <person name="Hamada M."/>
            <person name="Harada C."/>
            <person name="Hayashi A."/>
            <person name="Hijishita S."/>
            <person name="Honda M."/>
            <person name="Hosokawa S."/>
            <person name="Ichikawa Y."/>
            <person name="Idonuma A."/>
            <person name="Iijima M."/>
            <person name="Ikeda M."/>
            <person name="Ikeno M."/>
            <person name="Ito K."/>
            <person name="Ito S."/>
            <person name="Ito T."/>
            <person name="Ito Y."/>
            <person name="Ito Y."/>
            <person name="Iwabuchi A."/>
            <person name="Kamiya K."/>
            <person name="Karasawa W."/>
            <person name="Kurita K."/>
            <person name="Katagiri S."/>
            <person name="Kikuta A."/>
            <person name="Kobayashi H."/>
            <person name="Kobayashi N."/>
            <person name="Machita K."/>
            <person name="Maehara T."/>
            <person name="Masukawa M."/>
            <person name="Mizubayashi T."/>
            <person name="Mukai Y."/>
            <person name="Nagasaki H."/>
            <person name="Nagata Y."/>
            <person name="Naito S."/>
            <person name="Nakashima M."/>
            <person name="Nakama Y."/>
            <person name="Nakamichi Y."/>
            <person name="Nakamura M."/>
            <person name="Meguro A."/>
            <person name="Negishi M."/>
            <person name="Ohta I."/>
            <person name="Ohta T."/>
            <person name="Okamoto M."/>
            <person name="Ono N."/>
            <person name="Saji S."/>
            <person name="Sakaguchi M."/>
            <person name="Sakai K."/>
            <person name="Shibata M."/>
            <person name="Shimokawa T."/>
            <person name="Song J."/>
            <person name="Takazaki Y."/>
            <person name="Terasawa K."/>
            <person name="Tsugane M."/>
            <person name="Tsuji K."/>
            <person name="Ueda S."/>
            <person name="Waki K."/>
            <person name="Yamagata H."/>
            <person name="Yamamoto M."/>
            <person name="Yamamoto S."/>
            <person name="Yamane H."/>
            <person name="Yoshiki S."/>
            <person name="Yoshihara R."/>
            <person name="Yukawa K."/>
            <person name="Zhong H."/>
            <person name="Yano M."/>
            <person name="Yuan Q."/>
            <person name="Ouyang S."/>
            <person name="Liu J."/>
            <person name="Jones K.M."/>
            <person name="Gansberger K."/>
            <person name="Moffat K."/>
            <person name="Hill J."/>
            <person name="Bera J."/>
            <person name="Fadrosh D."/>
            <person name="Jin S."/>
            <person name="Johri S."/>
            <person name="Kim M."/>
            <person name="Overton L."/>
            <person name="Reardon M."/>
            <person name="Tsitrin T."/>
            <person name="Vuong H."/>
            <person name="Weaver B."/>
            <person name="Ciecko A."/>
            <person name="Tallon L."/>
            <person name="Jackson J."/>
            <person name="Pai G."/>
            <person name="Aken S.V."/>
            <person name="Utterback T."/>
            <person name="Reidmuller S."/>
            <person name="Feldblyum T."/>
            <person name="Hsiao J."/>
            <person name="Zismann V."/>
            <person name="Iobst S."/>
            <person name="de Vazeille A.R."/>
            <person name="Buell C.R."/>
            <person name="Ying K."/>
            <person name="Li Y."/>
            <person name="Lu T."/>
            <person name="Huang Y."/>
            <person name="Zhao Q."/>
            <person name="Feng Q."/>
            <person name="Zhang L."/>
            <person name="Zhu J."/>
            <person name="Weng Q."/>
            <person name="Mu J."/>
            <person name="Lu Y."/>
            <person name="Fan D."/>
            <person name="Liu Y."/>
            <person name="Guan J."/>
            <person name="Zhang Y."/>
            <person name="Yu S."/>
            <person name="Liu X."/>
            <person name="Zhang Y."/>
            <person name="Hong G."/>
            <person name="Han B."/>
            <person name="Choisne N."/>
            <person name="Demange N."/>
            <person name="Orjeda G."/>
            <person name="Samain S."/>
            <person name="Cattolico L."/>
            <person name="Pelletier E."/>
            <person name="Couloux A."/>
            <person name="Segurens B."/>
            <person name="Wincker P."/>
            <person name="D'Hont A."/>
            <person name="Scarpelli C."/>
            <person name="Weissenbach J."/>
            <person name="Salanoubat M."/>
            <person name="Quetier F."/>
            <person name="Yu Y."/>
            <person name="Kim H.R."/>
            <person name="Rambo T."/>
            <person name="Currie J."/>
            <person name="Collura K."/>
            <person name="Luo M."/>
            <person name="Yang T."/>
            <person name="Ammiraju J.S.S."/>
            <person name="Engler F."/>
            <person name="Soderlund C."/>
            <person name="Wing R.A."/>
            <person name="Palmer L.E."/>
            <person name="de la Bastide M."/>
            <person name="Spiegel L."/>
            <person name="Nascimento L."/>
            <person name="Zutavern T."/>
            <person name="O'Shaughnessy A."/>
            <person name="Dike S."/>
            <person name="Dedhia N."/>
            <person name="Preston R."/>
            <person name="Balija V."/>
            <person name="McCombie W.R."/>
            <person name="Chow T."/>
            <person name="Chen H."/>
            <person name="Chung M."/>
            <person name="Chen C."/>
            <person name="Shaw J."/>
            <person name="Wu H."/>
            <person name="Hsiao K."/>
            <person name="Chao Y."/>
            <person name="Chu M."/>
            <person name="Cheng C."/>
            <person name="Hour A."/>
            <person name="Lee P."/>
            <person name="Lin S."/>
            <person name="Lin Y."/>
            <person name="Liou J."/>
            <person name="Liu S."/>
            <person name="Hsing Y."/>
            <person name="Raghuvanshi S."/>
            <person name="Mohanty A."/>
            <person name="Bharti A.K."/>
            <person name="Gaur A."/>
            <person name="Gupta V."/>
            <person name="Kumar D."/>
            <person name="Ravi V."/>
            <person name="Vij S."/>
            <person name="Kapur A."/>
            <person name="Khurana P."/>
            <person name="Khurana P."/>
            <person name="Khurana J.P."/>
            <person name="Tyagi A.K."/>
            <person name="Gaikwad K."/>
            <person name="Singh A."/>
            <person name="Dalal V."/>
            <person name="Srivastava S."/>
            <person name="Dixit A."/>
            <person name="Pal A.K."/>
            <person name="Ghazi I.A."/>
            <person name="Yadav M."/>
            <person name="Pandit A."/>
            <person name="Bhargava A."/>
            <person name="Sureshbabu K."/>
            <person name="Batra K."/>
            <person name="Sharma T.R."/>
            <person name="Mohapatra T."/>
            <person name="Singh N.K."/>
            <person name="Messing J."/>
            <person name="Nelson A.B."/>
            <person name="Fuks G."/>
            <person name="Kavchok S."/>
            <person name="Keizer G."/>
            <person name="Linton E."/>
            <person name="Llaca V."/>
            <person name="Song R."/>
            <person name="Tanyolac B."/>
            <person name="Young S."/>
            <person name="Ho-Il K."/>
            <person name="Hahn J.H."/>
            <person name="Sangsakoo G."/>
            <person name="Vanavichit A."/>
            <person name="de Mattos Luiz.A.T."/>
            <person name="Zimmer P.D."/>
            <person name="Malone G."/>
            <person name="Dellagostin O."/>
            <person name="de Oliveira A.C."/>
            <person name="Bevan M."/>
            <person name="Bancroft I."/>
            <person name="Minx P."/>
            <person name="Cordum H."/>
            <person name="Wilson R."/>
            <person name="Cheng Z."/>
            <person name="Jin W."/>
            <person name="Jiang J."/>
            <person name="Leong S.A."/>
            <person name="Iwama H."/>
            <person name="Gojobori T."/>
            <person name="Itoh T."/>
            <person name="Niimura Y."/>
            <person name="Fujii Y."/>
            <person name="Habara T."/>
            <person name="Sakai H."/>
            <person name="Sato Y."/>
            <person name="Wilson G."/>
            <person name="Kumar K."/>
            <person name="McCouch S."/>
            <person name="Juretic N."/>
            <person name="Hoen D."/>
            <person name="Wright S."/>
            <person name="Bruskiewich R."/>
            <person name="Bureau T."/>
            <person name="Miyao A."/>
            <person name="Hirochika H."/>
            <person name="Nishikawa T."/>
            <person name="Kadowaki K."/>
            <person name="Sugiura M."/>
            <person name="Burr B."/>
            <person name="Sasaki T."/>
        </authorList>
    </citation>
    <scope>NUCLEOTIDE SEQUENCE [LARGE SCALE GENOMIC DNA]</scope>
    <source>
        <strain evidence="4">cv. Nipponbare</strain>
    </source>
</reference>
<evidence type="ECO:0000313" key="3">
    <source>
        <dbReference type="EMBL" id="BAF23175.1"/>
    </source>
</evidence>
<feature type="compositionally biased region" description="Basic and acidic residues" evidence="1">
    <location>
        <begin position="163"/>
        <end position="172"/>
    </location>
</feature>
<feature type="compositionally biased region" description="Polar residues" evidence="1">
    <location>
        <begin position="179"/>
        <end position="188"/>
    </location>
</feature>
<dbReference type="EMBL" id="AP008214">
    <property type="protein sequence ID" value="BAF23175.1"/>
    <property type="molecule type" value="Genomic_DNA"/>
</dbReference>
<evidence type="ECO:0000259" key="2">
    <source>
        <dbReference type="Pfam" id="PF13952"/>
    </source>
</evidence>
<gene>
    <name evidence="3" type="ordered locus">Os08g0215300</name>
</gene>
<dbReference type="Proteomes" id="UP000000763">
    <property type="component" value="Chromosome 8"/>
</dbReference>
<evidence type="ECO:0000313" key="4">
    <source>
        <dbReference type="Proteomes" id="UP000000763"/>
    </source>
</evidence>
<name>Q0J790_ORYSJ</name>
<dbReference type="Pfam" id="PF13952">
    <property type="entry name" value="DUF4216"/>
    <property type="match status" value="1"/>
</dbReference>
<accession>Q0J790</accession>
<feature type="region of interest" description="Disordered" evidence="1">
    <location>
        <begin position="160"/>
        <end position="189"/>
    </location>
</feature>
<dbReference type="PANTHER" id="PTHR48258">
    <property type="entry name" value="DUF4218 DOMAIN-CONTAINING PROTEIN-RELATED"/>
    <property type="match status" value="1"/>
</dbReference>
<dbReference type="KEGG" id="dosa:Os08g0215300"/>